<evidence type="ECO:0000313" key="8">
    <source>
        <dbReference type="Proteomes" id="UP001214638"/>
    </source>
</evidence>
<dbReference type="SMART" id="SM00437">
    <property type="entry name" value="TOP1Ac"/>
    <property type="match status" value="1"/>
</dbReference>
<evidence type="ECO:0000256" key="1">
    <source>
        <dbReference type="ARBA" id="ARBA00009446"/>
    </source>
</evidence>
<dbReference type="GeneID" id="94336859"/>
<evidence type="ECO:0000259" key="6">
    <source>
        <dbReference type="PROSITE" id="PS52039"/>
    </source>
</evidence>
<comment type="function">
    <text evidence="5">Introduces a single-strand break via transesterification at a target site in duplex DNA. Releases the supercoiling and torsional tension of DNA introduced during the DNA replication and transcription by transiently cleaving and rejoining one strand of the DNA duplex. The scissile phosphodiester is attacked by the catalytic tyrosine of the enzyme, resulting in the formation of a DNA-(5'-phosphotyrosyl)-enzyme intermediate and the expulsion of a 3'-OH DNA strand.</text>
</comment>
<keyword evidence="3 5" id="KW-0238">DNA-binding</keyword>
<dbReference type="Gene3D" id="2.70.20.10">
    <property type="entry name" value="Topoisomerase I, domain 3"/>
    <property type="match status" value="1"/>
</dbReference>
<protein>
    <recommendedName>
        <fullName evidence="5">DNA topoisomerase</fullName>
        <ecNumber evidence="5">5.6.2.1</ecNumber>
    </recommendedName>
</protein>
<dbReference type="Pfam" id="PF01131">
    <property type="entry name" value="Topoisom_bac"/>
    <property type="match status" value="1"/>
</dbReference>
<dbReference type="SUPFAM" id="SSF56712">
    <property type="entry name" value="Prokaryotic type I DNA topoisomerase"/>
    <property type="match status" value="1"/>
</dbReference>
<dbReference type="InterPro" id="IPR023405">
    <property type="entry name" value="Topo_IA_core_domain"/>
</dbReference>
<proteinExistence type="inferred from homology"/>
<dbReference type="PROSITE" id="PS52039">
    <property type="entry name" value="TOPO_IA_2"/>
    <property type="match status" value="1"/>
</dbReference>
<comment type="similarity">
    <text evidence="1 5">Belongs to the type IA topoisomerase family.</text>
</comment>
<keyword evidence="2 5" id="KW-0799">Topoisomerase</keyword>
<dbReference type="PANTHER" id="PTHR11390">
    <property type="entry name" value="PROKARYOTIC DNA TOPOISOMERASE"/>
    <property type="match status" value="1"/>
</dbReference>
<dbReference type="Gene3D" id="1.10.290.10">
    <property type="entry name" value="Topoisomerase I, domain 4"/>
    <property type="match status" value="1"/>
</dbReference>
<dbReference type="InterPro" id="IPR013824">
    <property type="entry name" value="Topo_IA_cen_sub1"/>
</dbReference>
<dbReference type="InterPro" id="IPR000380">
    <property type="entry name" value="Topo_IA"/>
</dbReference>
<comment type="caution">
    <text evidence="7">The sequence shown here is derived from an EMBL/GenBank/DDBJ whole genome shotgun (WGS) entry which is preliminary data.</text>
</comment>
<dbReference type="InterPro" id="IPR013825">
    <property type="entry name" value="Topo_IA_cen_sub2"/>
</dbReference>
<dbReference type="EC" id="5.6.2.1" evidence="5"/>
<dbReference type="AlphaFoldDB" id="A0AAD9PJQ0"/>
<sequence length="234" mass="26128">MVHKTEVSKHPPRPLDTVEMHKCAARYLGISSHDCMKLAEALYNKGYISYPRTETNVFPQTMDIASLVHAFTSDATFGNYASQLLSTGISNLATRGGKSDEAHPPIHPVKLLERSSADSDMQWKLYEFIMRRFLASCSDPALGNLSIIFIDIAGEGFHCKGMNITKRSWLDIYPHESWTNSQVPDLQQNDTFTPSEIVLQEGSTSPPGLLSESQLINLMHRQVLHASSIYAEMV</sequence>
<dbReference type="Gene3D" id="1.10.460.10">
    <property type="entry name" value="Topoisomerase I, domain 2"/>
    <property type="match status" value="1"/>
</dbReference>
<evidence type="ECO:0000313" key="7">
    <source>
        <dbReference type="EMBL" id="KAK2195964.1"/>
    </source>
</evidence>
<keyword evidence="4 5" id="KW-0413">Isomerase</keyword>
<evidence type="ECO:0000256" key="5">
    <source>
        <dbReference type="RuleBase" id="RU362092"/>
    </source>
</evidence>
<dbReference type="GO" id="GO:0031422">
    <property type="term" value="C:RecQ family helicase-topoisomerase III complex"/>
    <property type="evidence" value="ECO:0007669"/>
    <property type="project" value="TreeGrafter"/>
</dbReference>
<organism evidence="7 8">
    <name type="scientific">Babesia duncani</name>
    <dbReference type="NCBI Taxonomy" id="323732"/>
    <lineage>
        <taxon>Eukaryota</taxon>
        <taxon>Sar</taxon>
        <taxon>Alveolata</taxon>
        <taxon>Apicomplexa</taxon>
        <taxon>Aconoidasida</taxon>
        <taxon>Piroplasmida</taxon>
        <taxon>Babesiidae</taxon>
        <taxon>Babesia</taxon>
    </lineage>
</organism>
<reference evidence="7" key="1">
    <citation type="journal article" date="2023" name="Nat. Microbiol.">
        <title>Babesia duncani multi-omics identifies virulence factors and drug targets.</title>
        <authorList>
            <person name="Singh P."/>
            <person name="Lonardi S."/>
            <person name="Liang Q."/>
            <person name="Vydyam P."/>
            <person name="Khabirova E."/>
            <person name="Fang T."/>
            <person name="Gihaz S."/>
            <person name="Thekkiniath J."/>
            <person name="Munshi M."/>
            <person name="Abel S."/>
            <person name="Ciampossin L."/>
            <person name="Batugedara G."/>
            <person name="Gupta M."/>
            <person name="Lu X.M."/>
            <person name="Lenz T."/>
            <person name="Chakravarty S."/>
            <person name="Cornillot E."/>
            <person name="Hu Y."/>
            <person name="Ma W."/>
            <person name="Gonzalez L.M."/>
            <person name="Sanchez S."/>
            <person name="Estrada K."/>
            <person name="Sanchez-Flores A."/>
            <person name="Montero E."/>
            <person name="Harb O.S."/>
            <person name="Le Roch K.G."/>
            <person name="Mamoun C.B."/>
        </authorList>
    </citation>
    <scope>NUCLEOTIDE SEQUENCE</scope>
    <source>
        <strain evidence="7">WA1</strain>
    </source>
</reference>
<dbReference type="KEGG" id="bdw:94336859"/>
<comment type="catalytic activity">
    <reaction evidence="5">
        <text>ATP-independent breakage of single-stranded DNA, followed by passage and rejoining.</text>
        <dbReference type="EC" id="5.6.2.1"/>
    </reaction>
</comment>
<feature type="domain" description="Topo IA-type catalytic" evidence="6">
    <location>
        <begin position="1"/>
        <end position="234"/>
    </location>
</feature>
<dbReference type="GO" id="GO:0006265">
    <property type="term" value="P:DNA topological change"/>
    <property type="evidence" value="ECO:0007669"/>
    <property type="project" value="InterPro"/>
</dbReference>
<dbReference type="InterPro" id="IPR013497">
    <property type="entry name" value="Topo_IA_cen"/>
</dbReference>
<evidence type="ECO:0000256" key="2">
    <source>
        <dbReference type="ARBA" id="ARBA00023029"/>
    </source>
</evidence>
<evidence type="ECO:0000256" key="4">
    <source>
        <dbReference type="ARBA" id="ARBA00023235"/>
    </source>
</evidence>
<keyword evidence="8" id="KW-1185">Reference proteome</keyword>
<gene>
    <name evidence="7" type="ORF">BdWA1_002562</name>
</gene>
<dbReference type="PANTHER" id="PTHR11390:SF21">
    <property type="entry name" value="DNA TOPOISOMERASE 3-ALPHA"/>
    <property type="match status" value="1"/>
</dbReference>
<dbReference type="InterPro" id="IPR003602">
    <property type="entry name" value="Topo_IA_DNA-bd_dom"/>
</dbReference>
<dbReference type="GO" id="GO:0006281">
    <property type="term" value="P:DNA repair"/>
    <property type="evidence" value="ECO:0007669"/>
    <property type="project" value="TreeGrafter"/>
</dbReference>
<name>A0AAD9PJQ0_9APIC</name>
<dbReference type="InterPro" id="IPR013826">
    <property type="entry name" value="Topo_IA_cen_sub3"/>
</dbReference>
<dbReference type="GO" id="GO:0005634">
    <property type="term" value="C:nucleus"/>
    <property type="evidence" value="ECO:0007669"/>
    <property type="project" value="TreeGrafter"/>
</dbReference>
<evidence type="ECO:0000256" key="3">
    <source>
        <dbReference type="ARBA" id="ARBA00023125"/>
    </source>
</evidence>
<dbReference type="RefSeq" id="XP_067802806.1">
    <property type="nucleotide sequence ID" value="XM_067947584.1"/>
</dbReference>
<dbReference type="FunFam" id="1.10.290.10:FF:000001">
    <property type="entry name" value="DNA topoisomerase"/>
    <property type="match status" value="1"/>
</dbReference>
<accession>A0AAD9PJQ0</accession>
<dbReference type="EMBL" id="JALLKP010000003">
    <property type="protein sequence ID" value="KAK2195964.1"/>
    <property type="molecule type" value="Genomic_DNA"/>
</dbReference>
<dbReference type="GO" id="GO:0003917">
    <property type="term" value="F:DNA topoisomerase type I (single strand cut, ATP-independent) activity"/>
    <property type="evidence" value="ECO:0007669"/>
    <property type="project" value="UniProtKB-EC"/>
</dbReference>
<dbReference type="GO" id="GO:0006310">
    <property type="term" value="P:DNA recombination"/>
    <property type="evidence" value="ECO:0007669"/>
    <property type="project" value="TreeGrafter"/>
</dbReference>
<dbReference type="Proteomes" id="UP001214638">
    <property type="component" value="Unassembled WGS sequence"/>
</dbReference>
<dbReference type="GO" id="GO:0003677">
    <property type="term" value="F:DNA binding"/>
    <property type="evidence" value="ECO:0007669"/>
    <property type="project" value="UniProtKB-KW"/>
</dbReference>